<evidence type="ECO:0000313" key="2">
    <source>
        <dbReference type="Proteomes" id="UP001153714"/>
    </source>
</evidence>
<protein>
    <submittedName>
        <fullName evidence="1">Uncharacterized protein</fullName>
    </submittedName>
</protein>
<proteinExistence type="predicted"/>
<dbReference type="EMBL" id="OU893339">
    <property type="protein sequence ID" value="CAG9796209.1"/>
    <property type="molecule type" value="Genomic_DNA"/>
</dbReference>
<sequence length="237" mass="26936">MSQLSDIVSAQKNLEECFMKKMNDLETQIQSAGTGKETVTRVAEEFRTFRELVFSMLGLLRKQINQCSNQLDAVETRHRHKALIFLGVAESESENCKETVFGILKTKMGLKDISKSSLSVCHRLGASTGHEHHRPVLVKFSEYDVKSAVWRAKTTLKGTNISVKEFLTKYRQEVFNNARVHFGVRSCWTQDGVIHIKTSDNERHKVVKRDDLNSLIARFPRESSSVGSRPGPARRNK</sequence>
<keyword evidence="2" id="KW-1185">Reference proteome</keyword>
<dbReference type="Gene3D" id="3.30.70.1820">
    <property type="entry name" value="L1 transposable element, RRM domain"/>
    <property type="match status" value="1"/>
</dbReference>
<organism evidence="1 2">
    <name type="scientific">Diatraea saccharalis</name>
    <name type="common">sugarcane borer</name>
    <dbReference type="NCBI Taxonomy" id="40085"/>
    <lineage>
        <taxon>Eukaryota</taxon>
        <taxon>Metazoa</taxon>
        <taxon>Ecdysozoa</taxon>
        <taxon>Arthropoda</taxon>
        <taxon>Hexapoda</taxon>
        <taxon>Insecta</taxon>
        <taxon>Pterygota</taxon>
        <taxon>Neoptera</taxon>
        <taxon>Endopterygota</taxon>
        <taxon>Lepidoptera</taxon>
        <taxon>Glossata</taxon>
        <taxon>Ditrysia</taxon>
        <taxon>Pyraloidea</taxon>
        <taxon>Crambidae</taxon>
        <taxon>Crambinae</taxon>
        <taxon>Diatraea</taxon>
    </lineage>
</organism>
<reference evidence="1" key="2">
    <citation type="submission" date="2022-10" db="EMBL/GenBank/DDBJ databases">
        <authorList>
            <consortium name="ENA_rothamsted_submissions"/>
            <consortium name="culmorum"/>
            <person name="King R."/>
        </authorList>
    </citation>
    <scope>NUCLEOTIDE SEQUENCE</scope>
</reference>
<name>A0A9N9REH0_9NEOP</name>
<evidence type="ECO:0000313" key="1">
    <source>
        <dbReference type="EMBL" id="CAG9796209.1"/>
    </source>
</evidence>
<accession>A0A9N9REH0</accession>
<dbReference type="OrthoDB" id="7481777at2759"/>
<reference evidence="1" key="1">
    <citation type="submission" date="2021-12" db="EMBL/GenBank/DDBJ databases">
        <authorList>
            <person name="King R."/>
        </authorList>
    </citation>
    <scope>NUCLEOTIDE SEQUENCE</scope>
</reference>
<gene>
    <name evidence="1" type="ORF">DIATSA_LOCUS13412</name>
</gene>
<dbReference type="Proteomes" id="UP001153714">
    <property type="component" value="Chromosome 8"/>
</dbReference>
<dbReference type="AlphaFoldDB" id="A0A9N9REH0"/>